<reference evidence="2 3" key="1">
    <citation type="journal article" date="2006" name="Science">
        <title>The genome of black cottonwood, Populus trichocarpa (Torr. &amp; Gray).</title>
        <authorList>
            <person name="Tuskan G.A."/>
            <person name="Difazio S."/>
            <person name="Jansson S."/>
            <person name="Bohlmann J."/>
            <person name="Grigoriev I."/>
            <person name="Hellsten U."/>
            <person name="Putnam N."/>
            <person name="Ralph S."/>
            <person name="Rombauts S."/>
            <person name="Salamov A."/>
            <person name="Schein J."/>
            <person name="Sterck L."/>
            <person name="Aerts A."/>
            <person name="Bhalerao R.R."/>
            <person name="Bhalerao R.P."/>
            <person name="Blaudez D."/>
            <person name="Boerjan W."/>
            <person name="Brun A."/>
            <person name="Brunner A."/>
            <person name="Busov V."/>
            <person name="Campbell M."/>
            <person name="Carlson J."/>
            <person name="Chalot M."/>
            <person name="Chapman J."/>
            <person name="Chen G.L."/>
            <person name="Cooper D."/>
            <person name="Coutinho P.M."/>
            <person name="Couturier J."/>
            <person name="Covert S."/>
            <person name="Cronk Q."/>
            <person name="Cunningham R."/>
            <person name="Davis J."/>
            <person name="Degroeve S."/>
            <person name="Dejardin A."/>
            <person name="Depamphilis C."/>
            <person name="Detter J."/>
            <person name="Dirks B."/>
            <person name="Dubchak I."/>
            <person name="Duplessis S."/>
            <person name="Ehlting J."/>
            <person name="Ellis B."/>
            <person name="Gendler K."/>
            <person name="Goodstein D."/>
            <person name="Gribskov M."/>
            <person name="Grimwood J."/>
            <person name="Groover A."/>
            <person name="Gunter L."/>
            <person name="Hamberger B."/>
            <person name="Heinze B."/>
            <person name="Helariutta Y."/>
            <person name="Henrissat B."/>
            <person name="Holligan D."/>
            <person name="Holt R."/>
            <person name="Huang W."/>
            <person name="Islam-Faridi N."/>
            <person name="Jones S."/>
            <person name="Jones-Rhoades M."/>
            <person name="Jorgensen R."/>
            <person name="Joshi C."/>
            <person name="Kangasjarvi J."/>
            <person name="Karlsson J."/>
            <person name="Kelleher C."/>
            <person name="Kirkpatrick R."/>
            <person name="Kirst M."/>
            <person name="Kohler A."/>
            <person name="Kalluri U."/>
            <person name="Larimer F."/>
            <person name="Leebens-Mack J."/>
            <person name="Leple J.C."/>
            <person name="Locascio P."/>
            <person name="Lou Y."/>
            <person name="Lucas S."/>
            <person name="Martin F."/>
            <person name="Montanini B."/>
            <person name="Napoli C."/>
            <person name="Nelson D.R."/>
            <person name="Nelson C."/>
            <person name="Nieminen K."/>
            <person name="Nilsson O."/>
            <person name="Pereda V."/>
            <person name="Peter G."/>
            <person name="Philippe R."/>
            <person name="Pilate G."/>
            <person name="Poliakov A."/>
            <person name="Razumovskaya J."/>
            <person name="Richardson P."/>
            <person name="Rinaldi C."/>
            <person name="Ritland K."/>
            <person name="Rouze P."/>
            <person name="Ryaboy D."/>
            <person name="Schmutz J."/>
            <person name="Schrader J."/>
            <person name="Segerman B."/>
            <person name="Shin H."/>
            <person name="Siddiqui A."/>
            <person name="Sterky F."/>
            <person name="Terry A."/>
            <person name="Tsai C.J."/>
            <person name="Uberbacher E."/>
            <person name="Unneberg P."/>
            <person name="Vahala J."/>
            <person name="Wall K."/>
            <person name="Wessler S."/>
            <person name="Yang G."/>
            <person name="Yin T."/>
            <person name="Douglas C."/>
            <person name="Marra M."/>
            <person name="Sandberg G."/>
            <person name="Van de Peer Y."/>
            <person name="Rokhsar D."/>
        </authorList>
    </citation>
    <scope>NUCLEOTIDE SEQUENCE [LARGE SCALE GENOMIC DNA]</scope>
    <source>
        <strain evidence="3">cv. Nisqually</strain>
    </source>
</reference>
<evidence type="ECO:0000313" key="2">
    <source>
        <dbReference type="EMBL" id="PNT02396.1"/>
    </source>
</evidence>
<organism evidence="2 3">
    <name type="scientific">Populus trichocarpa</name>
    <name type="common">Western balsam poplar</name>
    <name type="synonym">Populus balsamifera subsp. trichocarpa</name>
    <dbReference type="NCBI Taxonomy" id="3694"/>
    <lineage>
        <taxon>Eukaryota</taxon>
        <taxon>Viridiplantae</taxon>
        <taxon>Streptophyta</taxon>
        <taxon>Embryophyta</taxon>
        <taxon>Tracheophyta</taxon>
        <taxon>Spermatophyta</taxon>
        <taxon>Magnoliopsida</taxon>
        <taxon>eudicotyledons</taxon>
        <taxon>Gunneridae</taxon>
        <taxon>Pentapetalae</taxon>
        <taxon>rosids</taxon>
        <taxon>fabids</taxon>
        <taxon>Malpighiales</taxon>
        <taxon>Salicaceae</taxon>
        <taxon>Saliceae</taxon>
        <taxon>Populus</taxon>
    </lineage>
</organism>
<dbReference type="AlphaFoldDB" id="B9NCH4"/>
<protein>
    <submittedName>
        <fullName evidence="2">Uncharacterized protein</fullName>
    </submittedName>
</protein>
<dbReference type="Proteomes" id="UP000006729">
    <property type="component" value="Chromosome 14"/>
</dbReference>
<dbReference type="InParanoid" id="B9NCH4"/>
<evidence type="ECO:0000313" key="3">
    <source>
        <dbReference type="Proteomes" id="UP000006729"/>
    </source>
</evidence>
<name>B9NCH4_POPTR</name>
<dbReference type="HOGENOM" id="CLU_1126089_0_0_1"/>
<dbReference type="EMBL" id="CM009303">
    <property type="protein sequence ID" value="PNT02396.1"/>
    <property type="molecule type" value="Genomic_DNA"/>
</dbReference>
<feature type="region of interest" description="Disordered" evidence="1">
    <location>
        <begin position="1"/>
        <end position="60"/>
    </location>
</feature>
<keyword evidence="3" id="KW-1185">Reference proteome</keyword>
<proteinExistence type="predicted"/>
<accession>B9NCH4</accession>
<feature type="compositionally biased region" description="Basic and acidic residues" evidence="1">
    <location>
        <begin position="9"/>
        <end position="20"/>
    </location>
</feature>
<feature type="region of interest" description="Disordered" evidence="1">
    <location>
        <begin position="222"/>
        <end position="247"/>
    </location>
</feature>
<gene>
    <name evidence="2" type="ORF">POPTR_014G011700</name>
</gene>
<evidence type="ECO:0000256" key="1">
    <source>
        <dbReference type="SAM" id="MobiDB-lite"/>
    </source>
</evidence>
<sequence>MVPKTPEIAGKDFCKPEQWRRNSGAGTVAQERWRRVGSRAAAGEDQQASRSGSSPSSLLVRTGGASPSHLQNQLLLLILFSLVPCTGIKECWRLATGGEGDRLLLLVAGLWALLKVLAGGDDESVAPALPCVGCWLTGENGAAGGLPSLLLFVVFAAGAGSELRKKGAAVEAVGWSNREKTMERKKKKGGYGAGLSSFTTGVRWMTDWEGWLCLGEKEQENGAGLREEEDAGTGWRGKNKNVGGGSS</sequence>